<comment type="caution">
    <text evidence="1">The sequence shown here is derived from an EMBL/GenBank/DDBJ whole genome shotgun (WGS) entry which is preliminary data.</text>
</comment>
<protein>
    <submittedName>
        <fullName evidence="1">Uncharacterized protein</fullName>
    </submittedName>
</protein>
<evidence type="ECO:0000313" key="2">
    <source>
        <dbReference type="Proteomes" id="UP000244197"/>
    </source>
</evidence>
<gene>
    <name evidence="1" type="ORF">CWO07_06215</name>
</gene>
<proteinExistence type="predicted"/>
<dbReference type="EMBL" id="PIFK01000009">
    <property type="protein sequence ID" value="PTP38346.1"/>
    <property type="molecule type" value="Genomic_DNA"/>
</dbReference>
<sequence length="78" mass="8961">MKLTQGFDKVSSRSMFGVLVCRLEAFTGEQMLESSLFNTIFNTHKKDLKRGCALGLDKRLGTMKHRMNLNDFLLMFLV</sequence>
<dbReference type="Proteomes" id="UP000244197">
    <property type="component" value="Unassembled WGS sequence"/>
</dbReference>
<organism evidence="1 2">
    <name type="scientific">Vibrio splendidus</name>
    <dbReference type="NCBI Taxonomy" id="29497"/>
    <lineage>
        <taxon>Bacteria</taxon>
        <taxon>Pseudomonadati</taxon>
        <taxon>Pseudomonadota</taxon>
        <taxon>Gammaproteobacteria</taxon>
        <taxon>Vibrionales</taxon>
        <taxon>Vibrionaceae</taxon>
        <taxon>Vibrio</taxon>
    </lineage>
</organism>
<dbReference type="AlphaFoldDB" id="A0A2T5EYU8"/>
<evidence type="ECO:0000313" key="1">
    <source>
        <dbReference type="EMBL" id="PTP38346.1"/>
    </source>
</evidence>
<accession>A0A2T5EYU8</accession>
<name>A0A2T5EYU8_VIBSP</name>
<reference evidence="1 2" key="1">
    <citation type="submission" date="2017-11" db="EMBL/GenBank/DDBJ databases">
        <title>Population delineation of vibrios coincides with oyster pathogenicity.</title>
        <authorList>
            <person name="Bruto M."/>
            <person name="Labreuche Y."/>
            <person name="James A."/>
            <person name="Piel D."/>
            <person name="Chenivesse S."/>
            <person name="Petton B."/>
            <person name="Polz M.F."/>
            <person name="Le Roux F."/>
        </authorList>
    </citation>
    <scope>NUCLEOTIDE SEQUENCE [LARGE SCALE GENOMIC DNA]</scope>
    <source>
        <strain evidence="1 2">FF_144</strain>
    </source>
</reference>